<gene>
    <name evidence="1" type="ORF">SORDD14_00931</name>
</gene>
<proteinExistence type="predicted"/>
<sequence length="126" mass="14168">MIQIDEDALICDLAETYGIFDYRQLPADQVAVFAFGLRDDSRIKLAITGSKVPFETFLLAGVLDRLSALVWFKTTDGQKGINKPLMVAEELIGKTKAKESKEMIFDSGKDFEEYRQQILEKIGGED</sequence>
<dbReference type="InterPro" id="IPR035286">
    <property type="entry name" value="DUF5361"/>
</dbReference>
<evidence type="ECO:0000313" key="2">
    <source>
        <dbReference type="Proteomes" id="UP000070497"/>
    </source>
</evidence>
<comment type="caution">
    <text evidence="1">The sequence shown here is derived from an EMBL/GenBank/DDBJ whole genome shotgun (WGS) entry which is preliminary data.</text>
</comment>
<accession>A0A139P1E9</accession>
<evidence type="ECO:0000313" key="1">
    <source>
        <dbReference type="EMBL" id="KXT82081.1"/>
    </source>
</evidence>
<organism evidence="1 2">
    <name type="scientific">Streptococcus oralis</name>
    <dbReference type="NCBI Taxonomy" id="1303"/>
    <lineage>
        <taxon>Bacteria</taxon>
        <taxon>Bacillati</taxon>
        <taxon>Bacillota</taxon>
        <taxon>Bacilli</taxon>
        <taxon>Lactobacillales</taxon>
        <taxon>Streptococcaceae</taxon>
        <taxon>Streptococcus</taxon>
    </lineage>
</organism>
<protein>
    <submittedName>
        <fullName evidence="1">Phage protein</fullName>
    </submittedName>
</protein>
<dbReference type="Pfam" id="PF17318">
    <property type="entry name" value="DUF5361"/>
    <property type="match status" value="1"/>
</dbReference>
<reference evidence="1 2" key="1">
    <citation type="submission" date="2016-01" db="EMBL/GenBank/DDBJ databases">
        <title>Highly variable Streptococcus oralis are common among viridans streptococci isolated from primates.</title>
        <authorList>
            <person name="Denapaite D."/>
            <person name="Rieger M."/>
            <person name="Koendgen S."/>
            <person name="Brueckner R."/>
            <person name="Ochigava I."/>
            <person name="Kappeler P."/>
            <person name="Maetz-Rensing K."/>
            <person name="Leendertz F."/>
            <person name="Hakenbeck R."/>
        </authorList>
    </citation>
    <scope>NUCLEOTIDE SEQUENCE [LARGE SCALE GENOMIC DNA]</scope>
    <source>
        <strain evidence="1 2">DD14</strain>
    </source>
</reference>
<dbReference type="AlphaFoldDB" id="A0A139P1E9"/>
<dbReference type="EMBL" id="LQRI01000146">
    <property type="protein sequence ID" value="KXT82081.1"/>
    <property type="molecule type" value="Genomic_DNA"/>
</dbReference>
<dbReference type="PATRIC" id="fig|1303.77.peg.1059"/>
<dbReference type="Proteomes" id="UP000070497">
    <property type="component" value="Unassembled WGS sequence"/>
</dbReference>
<dbReference type="RefSeq" id="WP_061418851.1">
    <property type="nucleotide sequence ID" value="NZ_KQ969337.1"/>
</dbReference>
<name>A0A139P1E9_STROR</name>